<organism evidence="2 3">
    <name type="scientific">Portunus trituberculatus</name>
    <name type="common">Swimming crab</name>
    <name type="synonym">Neptunus trituberculatus</name>
    <dbReference type="NCBI Taxonomy" id="210409"/>
    <lineage>
        <taxon>Eukaryota</taxon>
        <taxon>Metazoa</taxon>
        <taxon>Ecdysozoa</taxon>
        <taxon>Arthropoda</taxon>
        <taxon>Crustacea</taxon>
        <taxon>Multicrustacea</taxon>
        <taxon>Malacostraca</taxon>
        <taxon>Eumalacostraca</taxon>
        <taxon>Eucarida</taxon>
        <taxon>Decapoda</taxon>
        <taxon>Pleocyemata</taxon>
        <taxon>Brachyura</taxon>
        <taxon>Eubrachyura</taxon>
        <taxon>Portunoidea</taxon>
        <taxon>Portunidae</taxon>
        <taxon>Portuninae</taxon>
        <taxon>Portunus</taxon>
    </lineage>
</organism>
<proteinExistence type="predicted"/>
<name>A0A5B7K6U7_PORTR</name>
<comment type="caution">
    <text evidence="2">The sequence shown here is derived from an EMBL/GenBank/DDBJ whole genome shotgun (WGS) entry which is preliminary data.</text>
</comment>
<evidence type="ECO:0000256" key="1">
    <source>
        <dbReference type="SAM" id="MobiDB-lite"/>
    </source>
</evidence>
<sequence>MAVNVQPLLSPPSLGRVPENGKISVKLGSGNVDYEKNGSNKGRRPGHSNLDCRREIMARVAVKQDAGEEGSGRVEVSGSVEEAETPNGYYVDTMGGVGTLVLTILHGNG</sequence>
<keyword evidence="3" id="KW-1185">Reference proteome</keyword>
<protein>
    <submittedName>
        <fullName evidence="2">Uncharacterized protein</fullName>
    </submittedName>
</protein>
<evidence type="ECO:0000313" key="3">
    <source>
        <dbReference type="Proteomes" id="UP000324222"/>
    </source>
</evidence>
<dbReference type="AlphaFoldDB" id="A0A5B7K6U7"/>
<reference evidence="2 3" key="1">
    <citation type="submission" date="2019-05" db="EMBL/GenBank/DDBJ databases">
        <title>Another draft genome of Portunus trituberculatus and its Hox gene families provides insights of decapod evolution.</title>
        <authorList>
            <person name="Jeong J.-H."/>
            <person name="Song I."/>
            <person name="Kim S."/>
            <person name="Choi T."/>
            <person name="Kim D."/>
            <person name="Ryu S."/>
            <person name="Kim W."/>
        </authorList>
    </citation>
    <scope>NUCLEOTIDE SEQUENCE [LARGE SCALE GENOMIC DNA]</scope>
    <source>
        <tissue evidence="2">Muscle</tissue>
    </source>
</reference>
<feature type="region of interest" description="Disordered" evidence="1">
    <location>
        <begin position="1"/>
        <end position="49"/>
    </location>
</feature>
<gene>
    <name evidence="2" type="ORF">E2C01_098125</name>
</gene>
<dbReference type="EMBL" id="VSRR010131886">
    <property type="protein sequence ID" value="MPD02536.1"/>
    <property type="molecule type" value="Genomic_DNA"/>
</dbReference>
<dbReference type="Proteomes" id="UP000324222">
    <property type="component" value="Unassembled WGS sequence"/>
</dbReference>
<evidence type="ECO:0000313" key="2">
    <source>
        <dbReference type="EMBL" id="MPD02536.1"/>
    </source>
</evidence>
<accession>A0A5B7K6U7</accession>